<gene>
    <name evidence="2" type="ORF">SORBI_3006G112300</name>
</gene>
<dbReference type="OMA" id="GRHCVAS"/>
<evidence type="ECO:0000313" key="3">
    <source>
        <dbReference type="Proteomes" id="UP000000768"/>
    </source>
</evidence>
<dbReference type="AlphaFoldDB" id="C5YA88"/>
<organism evidence="2 3">
    <name type="scientific">Sorghum bicolor</name>
    <name type="common">Sorghum</name>
    <name type="synonym">Sorghum vulgare</name>
    <dbReference type="NCBI Taxonomy" id="4558"/>
    <lineage>
        <taxon>Eukaryota</taxon>
        <taxon>Viridiplantae</taxon>
        <taxon>Streptophyta</taxon>
        <taxon>Embryophyta</taxon>
        <taxon>Tracheophyta</taxon>
        <taxon>Spermatophyta</taxon>
        <taxon>Magnoliopsida</taxon>
        <taxon>Liliopsida</taxon>
        <taxon>Poales</taxon>
        <taxon>Poaceae</taxon>
        <taxon>PACMAD clade</taxon>
        <taxon>Panicoideae</taxon>
        <taxon>Andropogonodae</taxon>
        <taxon>Andropogoneae</taxon>
        <taxon>Sorghinae</taxon>
        <taxon>Sorghum</taxon>
    </lineage>
</organism>
<dbReference type="OrthoDB" id="439808at2759"/>
<feature type="region of interest" description="Disordered" evidence="1">
    <location>
        <begin position="1"/>
        <end position="139"/>
    </location>
</feature>
<reference evidence="3" key="2">
    <citation type="journal article" date="2018" name="Plant J.">
        <title>The Sorghum bicolor reference genome: improved assembly, gene annotations, a transcriptome atlas, and signatures of genome organization.</title>
        <authorList>
            <person name="McCormick R.F."/>
            <person name="Truong S.K."/>
            <person name="Sreedasyam A."/>
            <person name="Jenkins J."/>
            <person name="Shu S."/>
            <person name="Sims D."/>
            <person name="Kennedy M."/>
            <person name="Amirebrahimi M."/>
            <person name="Weers B.D."/>
            <person name="McKinley B."/>
            <person name="Mattison A."/>
            <person name="Morishige D.T."/>
            <person name="Grimwood J."/>
            <person name="Schmutz J."/>
            <person name="Mullet J.E."/>
        </authorList>
    </citation>
    <scope>NUCLEOTIDE SEQUENCE [LARGE SCALE GENOMIC DNA]</scope>
    <source>
        <strain evidence="3">cv. BTx623</strain>
    </source>
</reference>
<dbReference type="Proteomes" id="UP000000768">
    <property type="component" value="Chromosome 6"/>
</dbReference>
<sequence>MDGDDAGGQFLPASASPRTEEAIAAPQNDVRIPLTPSAGEDYDDLYGDVNVGFIPLLPLSPSPAPTSPPKTPSPGRSIQFPPQSPHRLPPPEPLPAPAPAPQREPEPPRSLPPVPRQHMTPTQRQRRPRGGGASYSSPSRCTPLYISELHWWTTDAEVEAALAPAPHGAAAALYGLHFYAEKFNGKSRGICRADFLHPAAAASAAIALHGHAFHGRHCVASLDRPPFLHRLGDDSDSYAEAARSPNPTGGLGNGGRGASNATAIRGNAAPVLGDRPPRAPPQRSVVPRSSPSPQFPGILGCVGGYGGFQSMAQYNAVMGNGMMSSALAHHMNPPFFAASGMGMQGSGVWHGQGMSGGLWGAQQEYNFRSCQMPWQQLRAPRQHQQAHQQFGNGNYGKQGRCLRREGLSNKNEERSIGNVRYPDRRQADRDGDDYYKENDCEKGRHHEHIVDKEREQEKHWNQIDRHGGGNRRYQEYTERADQDRRVRARSRSQSRDDGDDDHPRRRR</sequence>
<reference evidence="2 3" key="1">
    <citation type="journal article" date="2009" name="Nature">
        <title>The Sorghum bicolor genome and the diversification of grasses.</title>
        <authorList>
            <person name="Paterson A.H."/>
            <person name="Bowers J.E."/>
            <person name="Bruggmann R."/>
            <person name="Dubchak I."/>
            <person name="Grimwood J."/>
            <person name="Gundlach H."/>
            <person name="Haberer G."/>
            <person name="Hellsten U."/>
            <person name="Mitros T."/>
            <person name="Poliakov A."/>
            <person name="Schmutz J."/>
            <person name="Spannagl M."/>
            <person name="Tang H."/>
            <person name="Wang X."/>
            <person name="Wicker T."/>
            <person name="Bharti A.K."/>
            <person name="Chapman J."/>
            <person name="Feltus F.A."/>
            <person name="Gowik U."/>
            <person name="Grigoriev I.V."/>
            <person name="Lyons E."/>
            <person name="Maher C.A."/>
            <person name="Martis M."/>
            <person name="Narechania A."/>
            <person name="Otillar R.P."/>
            <person name="Penning B.W."/>
            <person name="Salamov A.A."/>
            <person name="Wang Y."/>
            <person name="Zhang L."/>
            <person name="Carpita N.C."/>
            <person name="Freeling M."/>
            <person name="Gingle A.R."/>
            <person name="Hash C.T."/>
            <person name="Keller B."/>
            <person name="Klein P."/>
            <person name="Kresovich S."/>
            <person name="McCann M.C."/>
            <person name="Ming R."/>
            <person name="Peterson D.G."/>
            <person name="Mehboob-ur-Rahman"/>
            <person name="Ware D."/>
            <person name="Westhoff P."/>
            <person name="Mayer K.F."/>
            <person name="Messing J."/>
            <person name="Rokhsar D.S."/>
        </authorList>
    </citation>
    <scope>NUCLEOTIDE SEQUENCE [LARGE SCALE GENOMIC DNA]</scope>
    <source>
        <strain evidence="3">cv. BTx623</strain>
    </source>
</reference>
<dbReference type="Gene3D" id="3.30.70.330">
    <property type="match status" value="1"/>
</dbReference>
<accession>C5YA88</accession>
<dbReference type="EMBL" id="CM000765">
    <property type="protein sequence ID" value="EES12319.1"/>
    <property type="molecule type" value="Genomic_DNA"/>
</dbReference>
<protein>
    <recommendedName>
        <fullName evidence="4">RRM domain-containing protein</fullName>
    </recommendedName>
</protein>
<dbReference type="PANTHER" id="PTHR23204">
    <property type="entry name" value="CLEAVAGE AND POLYADENYLATION SPECIFIC FACTOR"/>
    <property type="match status" value="1"/>
</dbReference>
<feature type="compositionally biased region" description="Low complexity" evidence="1">
    <location>
        <begin position="378"/>
        <end position="389"/>
    </location>
</feature>
<name>C5YA88_SORBI</name>
<dbReference type="Gramene" id="EES12319">
    <property type="protein sequence ID" value="EES12319"/>
    <property type="gene ID" value="SORBI_3006G112300"/>
</dbReference>
<feature type="compositionally biased region" description="Pro residues" evidence="1">
    <location>
        <begin position="58"/>
        <end position="72"/>
    </location>
</feature>
<feature type="compositionally biased region" description="Pro residues" evidence="1">
    <location>
        <begin position="82"/>
        <end position="115"/>
    </location>
</feature>
<evidence type="ECO:0008006" key="4">
    <source>
        <dbReference type="Google" id="ProtNLM"/>
    </source>
</evidence>
<dbReference type="SUPFAM" id="SSF54928">
    <property type="entry name" value="RNA-binding domain, RBD"/>
    <property type="match status" value="1"/>
</dbReference>
<proteinExistence type="predicted"/>
<dbReference type="InterPro" id="IPR035979">
    <property type="entry name" value="RBD_domain_sf"/>
</dbReference>
<dbReference type="InParanoid" id="C5YA88"/>
<dbReference type="HOGENOM" id="CLU_659520_0_0_1"/>
<dbReference type="eggNOG" id="KOG0118">
    <property type="taxonomic scope" value="Eukaryota"/>
</dbReference>
<dbReference type="GO" id="GO:0005847">
    <property type="term" value="C:mRNA cleavage and polyadenylation specificity factor complex"/>
    <property type="evidence" value="ECO:0000318"/>
    <property type="project" value="GO_Central"/>
</dbReference>
<feature type="compositionally biased region" description="Basic and acidic residues" evidence="1">
    <location>
        <begin position="402"/>
        <end position="485"/>
    </location>
</feature>
<keyword evidence="3" id="KW-1185">Reference proteome</keyword>
<dbReference type="STRING" id="4558.C5YA88"/>
<feature type="region of interest" description="Disordered" evidence="1">
    <location>
        <begin position="378"/>
        <end position="507"/>
    </location>
</feature>
<evidence type="ECO:0000313" key="2">
    <source>
        <dbReference type="EMBL" id="EES12319.1"/>
    </source>
</evidence>
<feature type="compositionally biased region" description="Low complexity" evidence="1">
    <location>
        <begin position="281"/>
        <end position="292"/>
    </location>
</feature>
<evidence type="ECO:0000256" key="1">
    <source>
        <dbReference type="SAM" id="MobiDB-lite"/>
    </source>
</evidence>
<dbReference type="GO" id="GO:0003729">
    <property type="term" value="F:mRNA binding"/>
    <property type="evidence" value="ECO:0000318"/>
    <property type="project" value="GO_Central"/>
</dbReference>
<dbReference type="KEGG" id="sbi:8057500"/>
<dbReference type="FunCoup" id="C5YA88">
    <property type="interactions" value="81"/>
</dbReference>
<feature type="region of interest" description="Disordered" evidence="1">
    <location>
        <begin position="237"/>
        <end position="292"/>
    </location>
</feature>
<dbReference type="InterPro" id="IPR034772">
    <property type="entry name" value="CPSF6/7"/>
</dbReference>
<dbReference type="InterPro" id="IPR012677">
    <property type="entry name" value="Nucleotide-bd_a/b_plait_sf"/>
</dbReference>
<dbReference type="GO" id="GO:0110104">
    <property type="term" value="P:mRNA alternative polyadenylation"/>
    <property type="evidence" value="ECO:0000318"/>
    <property type="project" value="GO_Central"/>
</dbReference>